<reference evidence="2" key="1">
    <citation type="journal article" date="2022" name="Nat. Microbiol.">
        <title>Unique mobile elements and scalable gene flow at the prokaryote-eukaryote boundary revealed by circularized Asgard archaea genomes.</title>
        <authorList>
            <person name="Wu F."/>
            <person name="Speth D.R."/>
            <person name="Philosof A."/>
            <person name="Cremiere A."/>
            <person name="Narayanan A."/>
            <person name="Barco R.A."/>
            <person name="Connon S.A."/>
            <person name="Amend J.P."/>
            <person name="Antoshechkin I.A."/>
            <person name="Orphan V.J."/>
        </authorList>
    </citation>
    <scope>NUCLEOTIDE SEQUENCE</scope>
    <source>
        <strain evidence="2">PR6</strain>
    </source>
</reference>
<feature type="coiled-coil region" evidence="1">
    <location>
        <begin position="394"/>
        <end position="456"/>
    </location>
</feature>
<protein>
    <recommendedName>
        <fullName evidence="3">B box-type domain-containing protein</fullName>
    </recommendedName>
</protein>
<dbReference type="AlphaFoldDB" id="A0A9Y1FMN4"/>
<name>A0A9Y1FMN4_9ARCH</name>
<proteinExistence type="predicted"/>
<evidence type="ECO:0008006" key="3">
    <source>
        <dbReference type="Google" id="ProtNLM"/>
    </source>
</evidence>
<keyword evidence="1" id="KW-0175">Coiled coil</keyword>
<gene>
    <name evidence="2" type="ORF">K9W46_07500</name>
</gene>
<dbReference type="CDD" id="cd19757">
    <property type="entry name" value="Bbox1"/>
    <property type="match status" value="1"/>
</dbReference>
<evidence type="ECO:0000256" key="1">
    <source>
        <dbReference type="SAM" id="Coils"/>
    </source>
</evidence>
<organism evidence="2">
    <name type="scientific">Candidatus Heimdallarchaeum endolithica</name>
    <dbReference type="NCBI Taxonomy" id="2876572"/>
    <lineage>
        <taxon>Archaea</taxon>
        <taxon>Promethearchaeati</taxon>
        <taxon>Candidatus Heimdallarchaeota</taxon>
        <taxon>Candidatus Heimdallarchaeia (ex Rinke et al. 2021) (nom. nud.)</taxon>
        <taxon>Candidatus Heimdallarchaeales</taxon>
        <taxon>Candidatus Heimdallarchaeaceae</taxon>
        <taxon>Candidatus Heimdallarchaeum</taxon>
    </lineage>
</organism>
<dbReference type="EMBL" id="CP084167">
    <property type="protein sequence ID" value="UJG42251.1"/>
    <property type="molecule type" value="Genomic_DNA"/>
</dbReference>
<accession>A0A9Y1FMN4</accession>
<sequence>MLVLSSCQYCGNKAQYYCTNCGKLLCADHVTVAHTVYYCKNCDLEVYEEQCPKCENKAEFSRNDNVLLCEWCKTPTVVDGYAYHQQLPEKIFSSILRINKKIADLLYLTDRYHKLVDEILKVRYAKIKLFPDIEDDLSILRTKIDNLIKKLRIISDSLFLKINKKLQSLNYLRSPNLNNLEPAEELINYLDKNYESLEHSLHLKIEQIEEYFAAIGKKVDFLNYQYTLLKIIYRIIPEVEGEELIAIIPRMWIKKGVKLPKRFVFVFTNKNIYLLREKGMFRTMLKLKEKIDLSNVRLVSESQTLLKGKVVKISTLLSQYSLFGRDIAISELSKYFSIYYEYFKYSTSDLTVINEFKYYNLSVKDLREAINKYLNNLRVSLLKKREIKKEIMYKNSLVARRQQILQRLANIRRKIQEITQSRAGRYQSPKVFNNLLQRLMEEQSRLEKEIRMNDAKIREIDELWGVFYDQVS</sequence>
<dbReference type="Proteomes" id="UP001200513">
    <property type="component" value="Chromosome"/>
</dbReference>
<evidence type="ECO:0000313" key="2">
    <source>
        <dbReference type="EMBL" id="UJG42251.1"/>
    </source>
</evidence>